<keyword evidence="1" id="KW-0472">Membrane</keyword>
<keyword evidence="1" id="KW-0812">Transmembrane</keyword>
<evidence type="ECO:0000313" key="3">
    <source>
        <dbReference type="Proteomes" id="UP001345963"/>
    </source>
</evidence>
<accession>A0ABU7BVE7</accession>
<dbReference type="Proteomes" id="UP001345963">
    <property type="component" value="Unassembled WGS sequence"/>
</dbReference>
<dbReference type="Gene3D" id="3.40.50.1820">
    <property type="entry name" value="alpha/beta hydrolase"/>
    <property type="match status" value="1"/>
</dbReference>
<dbReference type="SUPFAM" id="SSF53474">
    <property type="entry name" value="alpha/beta-Hydrolases"/>
    <property type="match status" value="1"/>
</dbReference>
<evidence type="ECO:0000256" key="1">
    <source>
        <dbReference type="SAM" id="Phobius"/>
    </source>
</evidence>
<name>A0ABU7BVE7_9TELE</name>
<comment type="caution">
    <text evidence="2">The sequence shown here is derived from an EMBL/GenBank/DDBJ whole genome shotgun (WGS) entry which is preliminary data.</text>
</comment>
<sequence>MFILQPHSGQQQQCRLKLDTEAEGQRTMRLKVVVVTVLLVAALSYYIYTPLPDAIQEPWKLMVVDAGFRTAMNLATLKHQLGLDHYITSVRHTLEGFDSTVTALQGSESTAGVVPGVKVSDITFARIPVRVYEPPAGGEGHLRRGLMYLHGGGWAFGSGSKHKMGFYIHYLRFFSHHHKSLRKVCFYTLKNVLPEK</sequence>
<feature type="transmembrane region" description="Helical" evidence="1">
    <location>
        <begin position="30"/>
        <end position="48"/>
    </location>
</feature>
<evidence type="ECO:0000313" key="2">
    <source>
        <dbReference type="EMBL" id="MED6254627.1"/>
    </source>
</evidence>
<keyword evidence="1" id="KW-1133">Transmembrane helix</keyword>
<dbReference type="InterPro" id="IPR029058">
    <property type="entry name" value="AB_hydrolase_fold"/>
</dbReference>
<organism evidence="2 3">
    <name type="scientific">Ataeniobius toweri</name>
    <dbReference type="NCBI Taxonomy" id="208326"/>
    <lineage>
        <taxon>Eukaryota</taxon>
        <taxon>Metazoa</taxon>
        <taxon>Chordata</taxon>
        <taxon>Craniata</taxon>
        <taxon>Vertebrata</taxon>
        <taxon>Euteleostomi</taxon>
        <taxon>Actinopterygii</taxon>
        <taxon>Neopterygii</taxon>
        <taxon>Teleostei</taxon>
        <taxon>Neoteleostei</taxon>
        <taxon>Acanthomorphata</taxon>
        <taxon>Ovalentaria</taxon>
        <taxon>Atherinomorphae</taxon>
        <taxon>Cyprinodontiformes</taxon>
        <taxon>Goodeidae</taxon>
        <taxon>Ataeniobius</taxon>
    </lineage>
</organism>
<dbReference type="EMBL" id="JAHUTI010069664">
    <property type="protein sequence ID" value="MED6254627.1"/>
    <property type="molecule type" value="Genomic_DNA"/>
</dbReference>
<reference evidence="2 3" key="1">
    <citation type="submission" date="2021-07" db="EMBL/GenBank/DDBJ databases">
        <authorList>
            <person name="Palmer J.M."/>
        </authorList>
    </citation>
    <scope>NUCLEOTIDE SEQUENCE [LARGE SCALE GENOMIC DNA]</scope>
    <source>
        <strain evidence="2 3">AT_MEX2019</strain>
        <tissue evidence="2">Muscle</tissue>
    </source>
</reference>
<protein>
    <submittedName>
        <fullName evidence="2">Uncharacterized protein</fullName>
    </submittedName>
</protein>
<keyword evidence="3" id="KW-1185">Reference proteome</keyword>
<proteinExistence type="predicted"/>
<gene>
    <name evidence="2" type="ORF">ATANTOWER_030517</name>
</gene>